<keyword evidence="1" id="KW-0929">Antimicrobial</keyword>
<gene>
    <name evidence="4" type="ORF">NSP04_05585</name>
</gene>
<keyword evidence="4" id="KW-0378">Hydrolase</keyword>
<dbReference type="SUPFAM" id="SSF53955">
    <property type="entry name" value="Lysozyme-like"/>
    <property type="match status" value="1"/>
</dbReference>
<feature type="domain" description="Pesticin C-terminal" evidence="3">
    <location>
        <begin position="5"/>
        <end position="158"/>
    </location>
</feature>
<evidence type="ECO:0000256" key="2">
    <source>
        <dbReference type="ARBA" id="ARBA00022638"/>
    </source>
</evidence>
<dbReference type="EC" id="3.2.1.17" evidence="4"/>
<keyword evidence="5" id="KW-1185">Reference proteome</keyword>
<dbReference type="InterPro" id="IPR023347">
    <property type="entry name" value="Lysozyme_dom_sf"/>
</dbReference>
<sequence length="186" mass="20991">MSFEVDYAFLSKLEGGCRTGGYIPDLEKSKSGVTIATGFDLGARNEDDLRRLGIQGSLFKKLAPYLGLKKHDAARKLEKSPLSITATECLQIDQVVKTHYLTQLAKRYNNAISNSATKFEDQKPEFQTVITSVSFQHGLELARSTPKFWASVVAQDWELAVRILRNFQDQYPTRRNKEADLMEKAL</sequence>
<organism evidence="4 5">
    <name type="scientific">Limnobacter parvus</name>
    <dbReference type="NCBI Taxonomy" id="2939690"/>
    <lineage>
        <taxon>Bacteria</taxon>
        <taxon>Pseudomonadati</taxon>
        <taxon>Pseudomonadota</taxon>
        <taxon>Betaproteobacteria</taxon>
        <taxon>Burkholderiales</taxon>
        <taxon>Burkholderiaceae</taxon>
        <taxon>Limnobacter</taxon>
    </lineage>
</organism>
<evidence type="ECO:0000256" key="1">
    <source>
        <dbReference type="ARBA" id="ARBA00022529"/>
    </source>
</evidence>
<evidence type="ECO:0000313" key="4">
    <source>
        <dbReference type="EMBL" id="MCR2746112.1"/>
    </source>
</evidence>
<evidence type="ECO:0000259" key="3">
    <source>
        <dbReference type="Pfam" id="PF16754"/>
    </source>
</evidence>
<dbReference type="CDD" id="cd16902">
    <property type="entry name" value="pesticin_lyz"/>
    <property type="match status" value="1"/>
</dbReference>
<dbReference type="InterPro" id="IPR023346">
    <property type="entry name" value="Lysozyme-like_dom_sf"/>
</dbReference>
<protein>
    <submittedName>
        <fullName evidence="4">Pesticin C-terminus-like muramidase</fullName>
        <ecNumber evidence="4">3.2.1.17</ecNumber>
    </submittedName>
</protein>
<dbReference type="Pfam" id="PF16754">
    <property type="entry name" value="Pesticin"/>
    <property type="match status" value="1"/>
</dbReference>
<comment type="caution">
    <text evidence="4">The sequence shown here is derived from an EMBL/GenBank/DDBJ whole genome shotgun (WGS) entry which is preliminary data.</text>
</comment>
<accession>A0ABT1XFQ9</accession>
<name>A0ABT1XFQ9_9BURK</name>
<dbReference type="Proteomes" id="UP001165267">
    <property type="component" value="Unassembled WGS sequence"/>
</dbReference>
<dbReference type="RefSeq" id="WP_257511357.1">
    <property type="nucleotide sequence ID" value="NZ_JANKHG010000016.1"/>
</dbReference>
<dbReference type="InterPro" id="IPR031922">
    <property type="entry name" value="Pesticin_C"/>
</dbReference>
<dbReference type="GO" id="GO:0003796">
    <property type="term" value="F:lysozyme activity"/>
    <property type="evidence" value="ECO:0007669"/>
    <property type="project" value="UniProtKB-EC"/>
</dbReference>
<keyword evidence="2" id="KW-0081">Bacteriolytic enzyme</keyword>
<evidence type="ECO:0000313" key="5">
    <source>
        <dbReference type="Proteomes" id="UP001165267"/>
    </source>
</evidence>
<dbReference type="EMBL" id="JANKHG010000016">
    <property type="protein sequence ID" value="MCR2746112.1"/>
    <property type="molecule type" value="Genomic_DNA"/>
</dbReference>
<dbReference type="Gene3D" id="1.10.530.40">
    <property type="match status" value="1"/>
</dbReference>
<keyword evidence="4" id="KW-0326">Glycosidase</keyword>
<reference evidence="4" key="1">
    <citation type="submission" date="2022-07" db="EMBL/GenBank/DDBJ databases">
        <authorList>
            <person name="Xamxidin M."/>
        </authorList>
    </citation>
    <scope>NUCLEOTIDE SEQUENCE</scope>
    <source>
        <strain evidence="4">YS8-69</strain>
    </source>
</reference>
<proteinExistence type="predicted"/>